<keyword evidence="7" id="KW-0862">Zinc</keyword>
<dbReference type="SUPFAM" id="SSF64484">
    <property type="entry name" value="beta and beta-prime subunits of DNA dependent RNA-polymerase"/>
    <property type="match status" value="1"/>
</dbReference>
<dbReference type="AlphaFoldDB" id="A0A4V1ISX1"/>
<reference evidence="13" key="1">
    <citation type="journal article" date="2018" name="Nat. Microbiol.">
        <title>Leveraging single-cell genomics to expand the fungal tree of life.</title>
        <authorList>
            <person name="Ahrendt S.R."/>
            <person name="Quandt C.A."/>
            <person name="Ciobanu D."/>
            <person name="Clum A."/>
            <person name="Salamov A."/>
            <person name="Andreopoulos B."/>
            <person name="Cheng J.F."/>
            <person name="Woyke T."/>
            <person name="Pelin A."/>
            <person name="Henrissat B."/>
            <person name="Reynolds N.K."/>
            <person name="Benny G.L."/>
            <person name="Smith M.E."/>
            <person name="James T.Y."/>
            <person name="Grigoriev I.V."/>
        </authorList>
    </citation>
    <scope>NUCLEOTIDE SEQUENCE [LARGE SCALE GENOMIC DNA]</scope>
    <source>
        <strain evidence="13">ATCC 52028</strain>
    </source>
</reference>
<dbReference type="InterPro" id="IPR015712">
    <property type="entry name" value="DNA-dir_RNA_pol_su2"/>
</dbReference>
<comment type="similarity">
    <text evidence="1">Belongs to the RNA polymerase beta chain family.</text>
</comment>
<dbReference type="GO" id="GO:0000428">
    <property type="term" value="C:DNA-directed RNA polymerase complex"/>
    <property type="evidence" value="ECO:0007669"/>
    <property type="project" value="UniProtKB-KW"/>
</dbReference>
<evidence type="ECO:0000313" key="13">
    <source>
        <dbReference type="Proteomes" id="UP000268535"/>
    </source>
</evidence>
<keyword evidence="5" id="KW-0548">Nucleotidyltransferase</keyword>
<dbReference type="InterPro" id="IPR007120">
    <property type="entry name" value="DNA-dir_RNAP_su2_dom"/>
</dbReference>
<keyword evidence="8" id="KW-0804">Transcription</keyword>
<organism evidence="12 13">
    <name type="scientific">Caulochytrium protostelioides</name>
    <dbReference type="NCBI Taxonomy" id="1555241"/>
    <lineage>
        <taxon>Eukaryota</taxon>
        <taxon>Fungi</taxon>
        <taxon>Fungi incertae sedis</taxon>
        <taxon>Chytridiomycota</taxon>
        <taxon>Chytridiomycota incertae sedis</taxon>
        <taxon>Chytridiomycetes</taxon>
        <taxon>Caulochytriales</taxon>
        <taxon>Caulochytriaceae</taxon>
        <taxon>Caulochytrium</taxon>
    </lineage>
</organism>
<feature type="domain" description="RNA polymerase Rpb2" evidence="11">
    <location>
        <begin position="101"/>
        <end position="184"/>
    </location>
</feature>
<evidence type="ECO:0000256" key="3">
    <source>
        <dbReference type="ARBA" id="ARBA00022478"/>
    </source>
</evidence>
<evidence type="ECO:0000256" key="8">
    <source>
        <dbReference type="ARBA" id="ARBA00023163"/>
    </source>
</evidence>
<feature type="non-terminal residue" evidence="12">
    <location>
        <position position="185"/>
    </location>
</feature>
<dbReference type="GO" id="GO:0032549">
    <property type="term" value="F:ribonucleoside binding"/>
    <property type="evidence" value="ECO:0007669"/>
    <property type="project" value="InterPro"/>
</dbReference>
<dbReference type="GO" id="GO:0003677">
    <property type="term" value="F:DNA binding"/>
    <property type="evidence" value="ECO:0007669"/>
    <property type="project" value="InterPro"/>
</dbReference>
<evidence type="ECO:0000259" key="10">
    <source>
        <dbReference type="Pfam" id="PF00562"/>
    </source>
</evidence>
<keyword evidence="4" id="KW-0808">Transferase</keyword>
<keyword evidence="3" id="KW-0240">DNA-directed RNA polymerase</keyword>
<name>A0A4V1ISX1_9FUNG</name>
<evidence type="ECO:0000256" key="7">
    <source>
        <dbReference type="ARBA" id="ARBA00022833"/>
    </source>
</evidence>
<gene>
    <name evidence="12" type="ORF">CAUPRSCDRAFT_1902</name>
</gene>
<evidence type="ECO:0000256" key="1">
    <source>
        <dbReference type="ARBA" id="ARBA00006835"/>
    </source>
</evidence>
<accession>A0A4V1ISX1</accession>
<protein>
    <recommendedName>
        <fullName evidence="2">DNA-directed RNA polymerase</fullName>
        <ecNumber evidence="2">2.7.7.6</ecNumber>
    </recommendedName>
</protein>
<dbReference type="GO" id="GO:0003899">
    <property type="term" value="F:DNA-directed RNA polymerase activity"/>
    <property type="evidence" value="ECO:0007669"/>
    <property type="project" value="UniProtKB-EC"/>
</dbReference>
<keyword evidence="6" id="KW-0479">Metal-binding</keyword>
<proteinExistence type="inferred from homology"/>
<dbReference type="EMBL" id="ML013436">
    <property type="protein sequence ID" value="RKO95037.1"/>
    <property type="molecule type" value="Genomic_DNA"/>
</dbReference>
<dbReference type="Proteomes" id="UP000268535">
    <property type="component" value="Unassembled WGS sequence"/>
</dbReference>
<dbReference type="GO" id="GO:0006351">
    <property type="term" value="P:DNA-templated transcription"/>
    <property type="evidence" value="ECO:0007669"/>
    <property type="project" value="InterPro"/>
</dbReference>
<dbReference type="Pfam" id="PF00562">
    <property type="entry name" value="RNA_pol_Rpb2_6"/>
    <property type="match status" value="1"/>
</dbReference>
<dbReference type="EC" id="2.7.7.6" evidence="2"/>
<evidence type="ECO:0000256" key="9">
    <source>
        <dbReference type="SAM" id="MobiDB-lite"/>
    </source>
</evidence>
<evidence type="ECO:0000256" key="6">
    <source>
        <dbReference type="ARBA" id="ARBA00022723"/>
    </source>
</evidence>
<evidence type="ECO:0000256" key="5">
    <source>
        <dbReference type="ARBA" id="ARBA00022695"/>
    </source>
</evidence>
<dbReference type="PANTHER" id="PTHR20856">
    <property type="entry name" value="DNA-DIRECTED RNA POLYMERASE I SUBUNIT 2"/>
    <property type="match status" value="1"/>
</dbReference>
<dbReference type="InterPro" id="IPR007641">
    <property type="entry name" value="RNA_pol_Rpb2_7"/>
</dbReference>
<evidence type="ECO:0000256" key="4">
    <source>
        <dbReference type="ARBA" id="ARBA00022679"/>
    </source>
</evidence>
<dbReference type="Pfam" id="PF04560">
    <property type="entry name" value="RNA_pol_Rpb2_7"/>
    <property type="match status" value="1"/>
</dbReference>
<feature type="region of interest" description="Disordered" evidence="9">
    <location>
        <begin position="82"/>
        <end position="101"/>
    </location>
</feature>
<dbReference type="Gene3D" id="2.40.270.10">
    <property type="entry name" value="DNA-directed RNA polymerase, subunit 2, domain 6"/>
    <property type="match status" value="1"/>
</dbReference>
<dbReference type="InterPro" id="IPR037033">
    <property type="entry name" value="DNA-dir_RNAP_su2_hyb_sf"/>
</dbReference>
<dbReference type="Gene3D" id="3.90.1800.10">
    <property type="entry name" value="RNA polymerase alpha subunit dimerisation domain"/>
    <property type="match status" value="1"/>
</dbReference>
<dbReference type="GO" id="GO:0046872">
    <property type="term" value="F:metal ion binding"/>
    <property type="evidence" value="ECO:0007669"/>
    <property type="project" value="UniProtKB-KW"/>
</dbReference>
<evidence type="ECO:0000259" key="11">
    <source>
        <dbReference type="Pfam" id="PF04560"/>
    </source>
</evidence>
<evidence type="ECO:0000256" key="2">
    <source>
        <dbReference type="ARBA" id="ARBA00012418"/>
    </source>
</evidence>
<evidence type="ECO:0000313" key="12">
    <source>
        <dbReference type="EMBL" id="RKO95037.1"/>
    </source>
</evidence>
<feature type="domain" description="DNA-directed RNA polymerase subunit 2 hybrid-binding" evidence="10">
    <location>
        <begin position="1"/>
        <end position="99"/>
    </location>
</feature>
<sequence length="185" mass="20678">MIELLAGKAGVLKGELQYDTCFGGSKVEDMSRILIQHGYSYSGKDYVTSGITGEPLQAYIFFGPIYYQKLKHMVMDKMHARSRGPRATLTRQPTEGRSREGGLRVGEMERDCLIGHGTASLLIERLLYSSDVYDMQVCQECGLIGGWQGYCPYCKHRSGVASVKVPYACKLLFQEMMAMNVVPRV</sequence>
<dbReference type="FunFam" id="3.90.1800.10:FF:000002">
    <property type="entry name" value="DNA-directed RNA polymerase subunit beta"/>
    <property type="match status" value="1"/>
</dbReference>